<feature type="region of interest" description="Disordered" evidence="1">
    <location>
        <begin position="141"/>
        <end position="161"/>
    </location>
</feature>
<reference evidence="2 3" key="1">
    <citation type="journal article" date="2014" name="Genome Biol. Evol.">
        <title>The secreted proteins of Achlya hypogyna and Thraustotheca clavata identify the ancestral oomycete secretome and reveal gene acquisitions by horizontal gene transfer.</title>
        <authorList>
            <person name="Misner I."/>
            <person name="Blouin N."/>
            <person name="Leonard G."/>
            <person name="Richards T.A."/>
            <person name="Lane C.E."/>
        </authorList>
    </citation>
    <scope>NUCLEOTIDE SEQUENCE [LARGE SCALE GENOMIC DNA]</scope>
    <source>
        <strain evidence="2 3">ATCC 34112</strain>
    </source>
</reference>
<accession>A0A1V9YF54</accession>
<evidence type="ECO:0000313" key="3">
    <source>
        <dbReference type="Proteomes" id="UP000243217"/>
    </source>
</evidence>
<proteinExistence type="predicted"/>
<dbReference type="AlphaFoldDB" id="A0A1V9YF54"/>
<evidence type="ECO:0000256" key="1">
    <source>
        <dbReference type="SAM" id="MobiDB-lite"/>
    </source>
</evidence>
<name>A0A1V9YF54_9STRA</name>
<feature type="compositionally biased region" description="Basic and acidic residues" evidence="1">
    <location>
        <begin position="146"/>
        <end position="161"/>
    </location>
</feature>
<gene>
    <name evidence="2" type="ORF">THRCLA_23087</name>
</gene>
<comment type="caution">
    <text evidence="2">The sequence shown here is derived from an EMBL/GenBank/DDBJ whole genome shotgun (WGS) entry which is preliminary data.</text>
</comment>
<keyword evidence="3" id="KW-1185">Reference proteome</keyword>
<evidence type="ECO:0000313" key="2">
    <source>
        <dbReference type="EMBL" id="OQR84326.1"/>
    </source>
</evidence>
<feature type="region of interest" description="Disordered" evidence="1">
    <location>
        <begin position="1"/>
        <end position="21"/>
    </location>
</feature>
<dbReference type="EMBL" id="JNBS01004037">
    <property type="protein sequence ID" value="OQR84326.1"/>
    <property type="molecule type" value="Genomic_DNA"/>
</dbReference>
<feature type="compositionally biased region" description="Acidic residues" evidence="1">
    <location>
        <begin position="7"/>
        <end position="18"/>
    </location>
</feature>
<organism evidence="2 3">
    <name type="scientific">Thraustotheca clavata</name>
    <dbReference type="NCBI Taxonomy" id="74557"/>
    <lineage>
        <taxon>Eukaryota</taxon>
        <taxon>Sar</taxon>
        <taxon>Stramenopiles</taxon>
        <taxon>Oomycota</taxon>
        <taxon>Saprolegniomycetes</taxon>
        <taxon>Saprolegniales</taxon>
        <taxon>Achlyaceae</taxon>
        <taxon>Thraustotheca</taxon>
    </lineage>
</organism>
<dbReference type="OrthoDB" id="543560at2759"/>
<dbReference type="Proteomes" id="UP000243217">
    <property type="component" value="Unassembled WGS sequence"/>
</dbReference>
<protein>
    <submittedName>
        <fullName evidence="2">Uncharacterized protein</fullName>
    </submittedName>
</protein>
<sequence length="161" mass="18102">MSLLGEEYSDSSSSEDESPQVVISKPAIALPSIDDVFETTIKPKFLEKPTTATVEAFDIEEQVEIATDENDGEDEKAAALAEDETQLRIINSIEVFPGLTETMDEKAQTYTKKYLAKRKAETKNTGKERVKAQRLKGQSGIGNDFRTWKSETEMQLRQQYD</sequence>